<gene>
    <name evidence="2" type="ordered locus">Os09g0263972</name>
    <name evidence="2" type="ORF">OSNPB_090263972</name>
</gene>
<dbReference type="PaxDb" id="39947-A0A0P0XJ69"/>
<name>A0A0P0XJ69_ORYSJ</name>
<evidence type="ECO:0000313" key="2">
    <source>
        <dbReference type="EMBL" id="BAT07124.1"/>
    </source>
</evidence>
<evidence type="ECO:0000256" key="1">
    <source>
        <dbReference type="SAM" id="MobiDB-lite"/>
    </source>
</evidence>
<feature type="compositionally biased region" description="Basic and acidic residues" evidence="1">
    <location>
        <begin position="7"/>
        <end position="20"/>
    </location>
</feature>
<reference evidence="2 3" key="2">
    <citation type="journal article" date="2013" name="Plant Cell Physiol.">
        <title>Rice Annotation Project Database (RAP-DB): an integrative and interactive database for rice genomics.</title>
        <authorList>
            <person name="Sakai H."/>
            <person name="Lee S.S."/>
            <person name="Tanaka T."/>
            <person name="Numa H."/>
            <person name="Kim J."/>
            <person name="Kawahara Y."/>
            <person name="Wakimoto H."/>
            <person name="Yang C.C."/>
            <person name="Iwamoto M."/>
            <person name="Abe T."/>
            <person name="Yamada Y."/>
            <person name="Muto A."/>
            <person name="Inokuchi H."/>
            <person name="Ikemura T."/>
            <person name="Matsumoto T."/>
            <person name="Sasaki T."/>
            <person name="Itoh T."/>
        </authorList>
    </citation>
    <scope>NUCLEOTIDE SEQUENCE [LARGE SCALE GENOMIC DNA]</scope>
    <source>
        <strain evidence="3">cv. Nipponbare</strain>
    </source>
</reference>
<accession>A0A0P0XJ69</accession>
<evidence type="ECO:0000313" key="3">
    <source>
        <dbReference type="Proteomes" id="UP000059680"/>
    </source>
</evidence>
<dbReference type="Proteomes" id="UP000059680">
    <property type="component" value="Chromosome 9"/>
</dbReference>
<protein>
    <submittedName>
        <fullName evidence="2">Os09g0263972 protein</fullName>
    </submittedName>
</protein>
<keyword evidence="3" id="KW-1185">Reference proteome</keyword>
<dbReference type="eggNOG" id="ENOG502SRPW">
    <property type="taxonomic scope" value="Eukaryota"/>
</dbReference>
<feature type="compositionally biased region" description="Low complexity" evidence="1">
    <location>
        <begin position="32"/>
        <end position="45"/>
    </location>
</feature>
<feature type="region of interest" description="Disordered" evidence="1">
    <location>
        <begin position="28"/>
        <end position="47"/>
    </location>
</feature>
<dbReference type="EMBL" id="AP014965">
    <property type="protein sequence ID" value="BAT07124.1"/>
    <property type="molecule type" value="Genomic_DNA"/>
</dbReference>
<feature type="region of interest" description="Disordered" evidence="1">
    <location>
        <begin position="1"/>
        <end position="20"/>
    </location>
</feature>
<reference evidence="2 3" key="3">
    <citation type="journal article" date="2013" name="Rice">
        <title>Improvement of the Oryza sativa Nipponbare reference genome using next generation sequence and optical map data.</title>
        <authorList>
            <person name="Kawahara Y."/>
            <person name="de la Bastide M."/>
            <person name="Hamilton J.P."/>
            <person name="Kanamori H."/>
            <person name="McCombie W.R."/>
            <person name="Ouyang S."/>
            <person name="Schwartz D.C."/>
            <person name="Tanaka T."/>
            <person name="Wu J."/>
            <person name="Zhou S."/>
            <person name="Childs K.L."/>
            <person name="Davidson R.M."/>
            <person name="Lin H."/>
            <person name="Quesada-Ocampo L."/>
            <person name="Vaillancourt B."/>
            <person name="Sakai H."/>
            <person name="Lee S.S."/>
            <person name="Kim J."/>
            <person name="Numa H."/>
            <person name="Itoh T."/>
            <person name="Buell C.R."/>
            <person name="Matsumoto T."/>
        </authorList>
    </citation>
    <scope>NUCLEOTIDE SEQUENCE [LARGE SCALE GENOMIC DNA]</scope>
    <source>
        <strain evidence="3">cv. Nipponbare</strain>
    </source>
</reference>
<sequence length="167" mass="17993">QPGLDNGEERDLPRHGEPEDLFHAQLAGSDAVGEVPGEGVQQVGEGELDDLETEAVPGAHPPARAERQKLEVSPLDVDLASHEPLRPELLRRVPQRRVAADGPRVDEHARAGGDVVAGDGGVLARHPGYQQRRHRVHPHRLLHDGVDVGEVRDVALCHQAATADDVV</sequence>
<feature type="region of interest" description="Disordered" evidence="1">
    <location>
        <begin position="52"/>
        <end position="71"/>
    </location>
</feature>
<feature type="non-terminal residue" evidence="2">
    <location>
        <position position="1"/>
    </location>
</feature>
<dbReference type="AlphaFoldDB" id="A0A0P0XJ69"/>
<dbReference type="InParanoid" id="A0A0P0XJ69"/>
<reference evidence="3" key="1">
    <citation type="journal article" date="2005" name="Nature">
        <title>The map-based sequence of the rice genome.</title>
        <authorList>
            <consortium name="International rice genome sequencing project (IRGSP)"/>
            <person name="Matsumoto T."/>
            <person name="Wu J."/>
            <person name="Kanamori H."/>
            <person name="Katayose Y."/>
            <person name="Fujisawa M."/>
            <person name="Namiki N."/>
            <person name="Mizuno H."/>
            <person name="Yamamoto K."/>
            <person name="Antonio B.A."/>
            <person name="Baba T."/>
            <person name="Sakata K."/>
            <person name="Nagamura Y."/>
            <person name="Aoki H."/>
            <person name="Arikawa K."/>
            <person name="Arita K."/>
            <person name="Bito T."/>
            <person name="Chiden Y."/>
            <person name="Fujitsuka N."/>
            <person name="Fukunaka R."/>
            <person name="Hamada M."/>
            <person name="Harada C."/>
            <person name="Hayashi A."/>
            <person name="Hijishita S."/>
            <person name="Honda M."/>
            <person name="Hosokawa S."/>
            <person name="Ichikawa Y."/>
            <person name="Idonuma A."/>
            <person name="Iijima M."/>
            <person name="Ikeda M."/>
            <person name="Ikeno M."/>
            <person name="Ito K."/>
            <person name="Ito S."/>
            <person name="Ito T."/>
            <person name="Ito Y."/>
            <person name="Ito Y."/>
            <person name="Iwabuchi A."/>
            <person name="Kamiya K."/>
            <person name="Karasawa W."/>
            <person name="Kurita K."/>
            <person name="Katagiri S."/>
            <person name="Kikuta A."/>
            <person name="Kobayashi H."/>
            <person name="Kobayashi N."/>
            <person name="Machita K."/>
            <person name="Maehara T."/>
            <person name="Masukawa M."/>
            <person name="Mizubayashi T."/>
            <person name="Mukai Y."/>
            <person name="Nagasaki H."/>
            <person name="Nagata Y."/>
            <person name="Naito S."/>
            <person name="Nakashima M."/>
            <person name="Nakama Y."/>
            <person name="Nakamichi Y."/>
            <person name="Nakamura M."/>
            <person name="Meguro A."/>
            <person name="Negishi M."/>
            <person name="Ohta I."/>
            <person name="Ohta T."/>
            <person name="Okamoto M."/>
            <person name="Ono N."/>
            <person name="Saji S."/>
            <person name="Sakaguchi M."/>
            <person name="Sakai K."/>
            <person name="Shibata M."/>
            <person name="Shimokawa T."/>
            <person name="Song J."/>
            <person name="Takazaki Y."/>
            <person name="Terasawa K."/>
            <person name="Tsugane M."/>
            <person name="Tsuji K."/>
            <person name="Ueda S."/>
            <person name="Waki K."/>
            <person name="Yamagata H."/>
            <person name="Yamamoto M."/>
            <person name="Yamamoto S."/>
            <person name="Yamane H."/>
            <person name="Yoshiki S."/>
            <person name="Yoshihara R."/>
            <person name="Yukawa K."/>
            <person name="Zhong H."/>
            <person name="Yano M."/>
            <person name="Yuan Q."/>
            <person name="Ouyang S."/>
            <person name="Liu J."/>
            <person name="Jones K.M."/>
            <person name="Gansberger K."/>
            <person name="Moffat K."/>
            <person name="Hill J."/>
            <person name="Bera J."/>
            <person name="Fadrosh D."/>
            <person name="Jin S."/>
            <person name="Johri S."/>
            <person name="Kim M."/>
            <person name="Overton L."/>
            <person name="Reardon M."/>
            <person name="Tsitrin T."/>
            <person name="Vuong H."/>
            <person name="Weaver B."/>
            <person name="Ciecko A."/>
            <person name="Tallon L."/>
            <person name="Jackson J."/>
            <person name="Pai G."/>
            <person name="Aken S.V."/>
            <person name="Utterback T."/>
            <person name="Reidmuller S."/>
            <person name="Feldblyum T."/>
            <person name="Hsiao J."/>
            <person name="Zismann V."/>
            <person name="Iobst S."/>
            <person name="de Vazeille A.R."/>
            <person name="Buell C.R."/>
            <person name="Ying K."/>
            <person name="Li Y."/>
            <person name="Lu T."/>
            <person name="Huang Y."/>
            <person name="Zhao Q."/>
            <person name="Feng Q."/>
            <person name="Zhang L."/>
            <person name="Zhu J."/>
            <person name="Weng Q."/>
            <person name="Mu J."/>
            <person name="Lu Y."/>
            <person name="Fan D."/>
            <person name="Liu Y."/>
            <person name="Guan J."/>
            <person name="Zhang Y."/>
            <person name="Yu S."/>
            <person name="Liu X."/>
            <person name="Zhang Y."/>
            <person name="Hong G."/>
            <person name="Han B."/>
            <person name="Choisne N."/>
            <person name="Demange N."/>
            <person name="Orjeda G."/>
            <person name="Samain S."/>
            <person name="Cattolico L."/>
            <person name="Pelletier E."/>
            <person name="Couloux A."/>
            <person name="Segurens B."/>
            <person name="Wincker P."/>
            <person name="D'Hont A."/>
            <person name="Scarpelli C."/>
            <person name="Weissenbach J."/>
            <person name="Salanoubat M."/>
            <person name="Quetier F."/>
            <person name="Yu Y."/>
            <person name="Kim H.R."/>
            <person name="Rambo T."/>
            <person name="Currie J."/>
            <person name="Collura K."/>
            <person name="Luo M."/>
            <person name="Yang T."/>
            <person name="Ammiraju J.S.S."/>
            <person name="Engler F."/>
            <person name="Soderlund C."/>
            <person name="Wing R.A."/>
            <person name="Palmer L.E."/>
            <person name="de la Bastide M."/>
            <person name="Spiegel L."/>
            <person name="Nascimento L."/>
            <person name="Zutavern T."/>
            <person name="O'Shaughnessy A."/>
            <person name="Dike S."/>
            <person name="Dedhia N."/>
            <person name="Preston R."/>
            <person name="Balija V."/>
            <person name="McCombie W.R."/>
            <person name="Chow T."/>
            <person name="Chen H."/>
            <person name="Chung M."/>
            <person name="Chen C."/>
            <person name="Shaw J."/>
            <person name="Wu H."/>
            <person name="Hsiao K."/>
            <person name="Chao Y."/>
            <person name="Chu M."/>
            <person name="Cheng C."/>
            <person name="Hour A."/>
            <person name="Lee P."/>
            <person name="Lin S."/>
            <person name="Lin Y."/>
            <person name="Liou J."/>
            <person name="Liu S."/>
            <person name="Hsing Y."/>
            <person name="Raghuvanshi S."/>
            <person name="Mohanty A."/>
            <person name="Bharti A.K."/>
            <person name="Gaur A."/>
            <person name="Gupta V."/>
            <person name="Kumar D."/>
            <person name="Ravi V."/>
            <person name="Vij S."/>
            <person name="Kapur A."/>
            <person name="Khurana P."/>
            <person name="Khurana P."/>
            <person name="Khurana J.P."/>
            <person name="Tyagi A.K."/>
            <person name="Gaikwad K."/>
            <person name="Singh A."/>
            <person name="Dalal V."/>
            <person name="Srivastava S."/>
            <person name="Dixit A."/>
            <person name="Pal A.K."/>
            <person name="Ghazi I.A."/>
            <person name="Yadav M."/>
            <person name="Pandit A."/>
            <person name="Bhargava A."/>
            <person name="Sureshbabu K."/>
            <person name="Batra K."/>
            <person name="Sharma T.R."/>
            <person name="Mohapatra T."/>
            <person name="Singh N.K."/>
            <person name="Messing J."/>
            <person name="Nelson A.B."/>
            <person name="Fuks G."/>
            <person name="Kavchok S."/>
            <person name="Keizer G."/>
            <person name="Linton E."/>
            <person name="Llaca V."/>
            <person name="Song R."/>
            <person name="Tanyolac B."/>
            <person name="Young S."/>
            <person name="Ho-Il K."/>
            <person name="Hahn J.H."/>
            <person name="Sangsakoo G."/>
            <person name="Vanavichit A."/>
            <person name="de Mattos Luiz.A.T."/>
            <person name="Zimmer P.D."/>
            <person name="Malone G."/>
            <person name="Dellagostin O."/>
            <person name="de Oliveira A.C."/>
            <person name="Bevan M."/>
            <person name="Bancroft I."/>
            <person name="Minx P."/>
            <person name="Cordum H."/>
            <person name="Wilson R."/>
            <person name="Cheng Z."/>
            <person name="Jin W."/>
            <person name="Jiang J."/>
            <person name="Leong S.A."/>
            <person name="Iwama H."/>
            <person name="Gojobori T."/>
            <person name="Itoh T."/>
            <person name="Niimura Y."/>
            <person name="Fujii Y."/>
            <person name="Habara T."/>
            <person name="Sakai H."/>
            <person name="Sato Y."/>
            <person name="Wilson G."/>
            <person name="Kumar K."/>
            <person name="McCouch S."/>
            <person name="Juretic N."/>
            <person name="Hoen D."/>
            <person name="Wright S."/>
            <person name="Bruskiewich R."/>
            <person name="Bureau T."/>
            <person name="Miyao A."/>
            <person name="Hirochika H."/>
            <person name="Nishikawa T."/>
            <person name="Kadowaki K."/>
            <person name="Sugiura M."/>
            <person name="Burr B."/>
            <person name="Sasaki T."/>
        </authorList>
    </citation>
    <scope>NUCLEOTIDE SEQUENCE [LARGE SCALE GENOMIC DNA]</scope>
    <source>
        <strain evidence="3">cv. Nipponbare</strain>
    </source>
</reference>
<dbReference type="FunCoup" id="A0A0P0XJ69">
    <property type="interactions" value="7"/>
</dbReference>
<dbReference type="Gramene" id="Os09t0263972-00">
    <property type="protein sequence ID" value="Os09t0263972-00"/>
    <property type="gene ID" value="Os09g0263972"/>
</dbReference>
<proteinExistence type="predicted"/>
<organism evidence="2 3">
    <name type="scientific">Oryza sativa subsp. japonica</name>
    <name type="common">Rice</name>
    <dbReference type="NCBI Taxonomy" id="39947"/>
    <lineage>
        <taxon>Eukaryota</taxon>
        <taxon>Viridiplantae</taxon>
        <taxon>Streptophyta</taxon>
        <taxon>Embryophyta</taxon>
        <taxon>Tracheophyta</taxon>
        <taxon>Spermatophyta</taxon>
        <taxon>Magnoliopsida</taxon>
        <taxon>Liliopsida</taxon>
        <taxon>Poales</taxon>
        <taxon>Poaceae</taxon>
        <taxon>BOP clade</taxon>
        <taxon>Oryzoideae</taxon>
        <taxon>Oryzeae</taxon>
        <taxon>Oryzinae</taxon>
        <taxon>Oryza</taxon>
        <taxon>Oryza sativa</taxon>
    </lineage>
</organism>